<dbReference type="PANTHER" id="PTHR11614">
    <property type="entry name" value="PHOSPHOLIPASE-RELATED"/>
    <property type="match status" value="1"/>
</dbReference>
<dbReference type="OrthoDB" id="9806902at2"/>
<dbReference type="Gene3D" id="3.40.50.1820">
    <property type="entry name" value="alpha/beta hydrolase"/>
    <property type="match status" value="1"/>
</dbReference>
<gene>
    <name evidence="2" type="ORF">A6M13_00085</name>
</gene>
<accession>A0A1C0YMA3</accession>
<comment type="caution">
    <text evidence="2">The sequence shown here is derived from an EMBL/GenBank/DDBJ whole genome shotgun (WGS) entry which is preliminary data.</text>
</comment>
<reference evidence="2 3" key="1">
    <citation type="submission" date="2016-07" db="EMBL/GenBank/DDBJ databases">
        <title>Caryophanon tenue genome sequencing.</title>
        <authorList>
            <person name="Verma A."/>
            <person name="Pal Y."/>
            <person name="Krishnamurthi S."/>
        </authorList>
    </citation>
    <scope>NUCLEOTIDE SEQUENCE [LARGE SCALE GENOMIC DNA]</scope>
    <source>
        <strain evidence="2 3">DSM 14152</strain>
    </source>
</reference>
<protein>
    <submittedName>
        <fullName evidence="2">Lysophospholipase</fullName>
    </submittedName>
</protein>
<evidence type="ECO:0000259" key="1">
    <source>
        <dbReference type="Pfam" id="PF12146"/>
    </source>
</evidence>
<dbReference type="InterPro" id="IPR022742">
    <property type="entry name" value="Hydrolase_4"/>
</dbReference>
<dbReference type="Proteomes" id="UP000093199">
    <property type="component" value="Unassembled WGS sequence"/>
</dbReference>
<dbReference type="SUPFAM" id="SSF53474">
    <property type="entry name" value="alpha/beta-Hydrolases"/>
    <property type="match status" value="1"/>
</dbReference>
<dbReference type="RefSeq" id="WP_066542074.1">
    <property type="nucleotide sequence ID" value="NZ_MASJ01000001.1"/>
</dbReference>
<dbReference type="Pfam" id="PF12146">
    <property type="entry name" value="Hydrolase_4"/>
    <property type="match status" value="1"/>
</dbReference>
<evidence type="ECO:0000313" key="3">
    <source>
        <dbReference type="Proteomes" id="UP000093199"/>
    </source>
</evidence>
<organism evidence="2 3">
    <name type="scientific">Caryophanon tenue</name>
    <dbReference type="NCBI Taxonomy" id="33978"/>
    <lineage>
        <taxon>Bacteria</taxon>
        <taxon>Bacillati</taxon>
        <taxon>Bacillota</taxon>
        <taxon>Bacilli</taxon>
        <taxon>Bacillales</taxon>
        <taxon>Caryophanaceae</taxon>
        <taxon>Caryophanon</taxon>
    </lineage>
</organism>
<dbReference type="InterPro" id="IPR029058">
    <property type="entry name" value="AB_hydrolase_fold"/>
</dbReference>
<dbReference type="EMBL" id="MASJ01000001">
    <property type="protein sequence ID" value="OCS88278.1"/>
    <property type="molecule type" value="Genomic_DNA"/>
</dbReference>
<sequence length="267" mass="31000">MWKWDAQQAPKAVVAIIHGAYEYHYWYMWLIEQLRANGYDVVMGDLPGHGEVKRSEHIHNESFRDYEVFVNQTLKVAMTHDLPVFVIGQGLGATLVMQGIRKKSIECAGIILLSPWLQLDNTPSKLSGALASMSKIVGNMKLTHQLSLSDMTNNEDSYPELQNQPIFSTHITVSWYKELQHLMREMSNDQIKIPNIPTLVMTGGQDRITNTVASRKWVLQQHLSEFHYKEWPNCRHNLHMEEEREEIFHYMNDFMANILRSLGYIIE</sequence>
<keyword evidence="3" id="KW-1185">Reference proteome</keyword>
<dbReference type="AlphaFoldDB" id="A0A1C0YMA3"/>
<evidence type="ECO:0000313" key="2">
    <source>
        <dbReference type="EMBL" id="OCS88278.1"/>
    </source>
</evidence>
<proteinExistence type="predicted"/>
<name>A0A1C0YMA3_9BACL</name>
<feature type="domain" description="Serine aminopeptidase S33" evidence="1">
    <location>
        <begin position="9"/>
        <end position="243"/>
    </location>
</feature>
<dbReference type="InterPro" id="IPR051044">
    <property type="entry name" value="MAG_DAG_Lipase"/>
</dbReference>
<dbReference type="STRING" id="33978.A6M13_00085"/>